<dbReference type="EMBL" id="SJPU01000001">
    <property type="protein sequence ID" value="TWU19497.1"/>
    <property type="molecule type" value="Genomic_DNA"/>
</dbReference>
<sequence>MIGDSGQYQTAYDQMQIQVELASAFAWRDNASIAISDRIVVVDQSSLYVIDPTHDVSDVAATLTFDRPISHVLKVGEDRFMVATTSVPDNLPLRVGTSLFLLSISGDGKIEIIDEMESVASLTSLRTVERGLVLANWSLADQFAGAREEFADADIKLTGSEQLWQKGGLEFLDLSTDRLDTELRIETMGFVSAQYAGNGLVIANSESGLEIFDVARGVREQIHWTEGDRVLSIVSADSLDSDELSAVIKTETRNVLVQISRDGLLLGSEPILDNDSGVPIVAGVPLTHQHRLLKSLYGNGVTSAVTAYPIDNSDDLAIVTEQADGLQIQRMLLPFERTGFRPAFAVDDDSIIVVRADISTLEESSFTAPSDTIKYRAFLLQRQSNGQFAVTDQLTLDAIDFDASAVVSPGVVTFRSMNEGVPGEQALVVRVDGDHLLSNTLMNGDTEITGFSSGVVNASRDSVSYHQWATPQVTDSVLASNDLRFDVSGDGEVSALDALIVLNQLNRSNSDMLLASGEDLSELFDVNGDGHVSALDALVIINRLNQSNGIASQRDHQDEDEAEDKSLMESAPILLF</sequence>
<protein>
    <submittedName>
        <fullName evidence="2">Dockerin type I repeat protein</fullName>
    </submittedName>
</protein>
<evidence type="ECO:0000313" key="2">
    <source>
        <dbReference type="EMBL" id="TWU19497.1"/>
    </source>
</evidence>
<dbReference type="GO" id="GO:0004553">
    <property type="term" value="F:hydrolase activity, hydrolyzing O-glycosyl compounds"/>
    <property type="evidence" value="ECO:0007669"/>
    <property type="project" value="InterPro"/>
</dbReference>
<comment type="caution">
    <text evidence="2">The sequence shown here is derived from an EMBL/GenBank/DDBJ whole genome shotgun (WGS) entry which is preliminary data.</text>
</comment>
<dbReference type="InterPro" id="IPR036439">
    <property type="entry name" value="Dockerin_dom_sf"/>
</dbReference>
<organism evidence="2 3">
    <name type="scientific">Allorhodopirellula heiligendammensis</name>
    <dbReference type="NCBI Taxonomy" id="2714739"/>
    <lineage>
        <taxon>Bacteria</taxon>
        <taxon>Pseudomonadati</taxon>
        <taxon>Planctomycetota</taxon>
        <taxon>Planctomycetia</taxon>
        <taxon>Pirellulales</taxon>
        <taxon>Pirellulaceae</taxon>
        <taxon>Allorhodopirellula</taxon>
    </lineage>
</organism>
<evidence type="ECO:0000256" key="1">
    <source>
        <dbReference type="SAM" id="MobiDB-lite"/>
    </source>
</evidence>
<dbReference type="InterPro" id="IPR002105">
    <property type="entry name" value="Dockerin_1_rpt"/>
</dbReference>
<keyword evidence="3" id="KW-1185">Reference proteome</keyword>
<gene>
    <name evidence="2" type="ORF">Poly21_16700</name>
</gene>
<dbReference type="GO" id="GO:0000272">
    <property type="term" value="P:polysaccharide catabolic process"/>
    <property type="evidence" value="ECO:0007669"/>
    <property type="project" value="InterPro"/>
</dbReference>
<reference evidence="2 3" key="1">
    <citation type="journal article" date="2020" name="Antonie Van Leeuwenhoek">
        <title>Rhodopirellula heiligendammensis sp. nov., Rhodopirellula pilleata sp. nov., and Rhodopirellula solitaria sp. nov. isolated from natural or artificial marine surfaces in Northern Germany and California, USA, and emended description of the genus Rhodopirellula.</title>
        <authorList>
            <person name="Kallscheuer N."/>
            <person name="Wiegand S."/>
            <person name="Jogler M."/>
            <person name="Boedeker C."/>
            <person name="Peeters S.H."/>
            <person name="Rast P."/>
            <person name="Heuer A."/>
            <person name="Jetten M.S.M."/>
            <person name="Rohde M."/>
            <person name="Jogler C."/>
        </authorList>
    </citation>
    <scope>NUCLEOTIDE SEQUENCE [LARGE SCALE GENOMIC DNA]</scope>
    <source>
        <strain evidence="2 3">Poly21</strain>
    </source>
</reference>
<dbReference type="Gene3D" id="1.10.1330.10">
    <property type="entry name" value="Dockerin domain"/>
    <property type="match status" value="1"/>
</dbReference>
<dbReference type="SUPFAM" id="SSF63446">
    <property type="entry name" value="Type I dockerin domain"/>
    <property type="match status" value="1"/>
</dbReference>
<dbReference type="AlphaFoldDB" id="A0A5C6C646"/>
<feature type="region of interest" description="Disordered" evidence="1">
    <location>
        <begin position="550"/>
        <end position="576"/>
    </location>
</feature>
<name>A0A5C6C646_9BACT</name>
<proteinExistence type="predicted"/>
<dbReference type="Pfam" id="PF00404">
    <property type="entry name" value="Dockerin_1"/>
    <property type="match status" value="1"/>
</dbReference>
<evidence type="ECO:0000313" key="3">
    <source>
        <dbReference type="Proteomes" id="UP000319908"/>
    </source>
</evidence>
<dbReference type="Proteomes" id="UP000319908">
    <property type="component" value="Unassembled WGS sequence"/>
</dbReference>
<accession>A0A5C6C646</accession>